<evidence type="ECO:0000256" key="2">
    <source>
        <dbReference type="ARBA" id="ARBA00009187"/>
    </source>
</evidence>
<accession>A0A8P4K292</accession>
<dbReference type="Proteomes" id="UP000694389">
    <property type="component" value="Unassembled WGS sequence"/>
</dbReference>
<dbReference type="GO" id="GO:0016125">
    <property type="term" value="P:sterol metabolic process"/>
    <property type="evidence" value="ECO:0007669"/>
    <property type="project" value="UniProtKB-UniRule"/>
</dbReference>
<feature type="compositionally biased region" description="Low complexity" evidence="11">
    <location>
        <begin position="223"/>
        <end position="259"/>
    </location>
</feature>
<name>A0A8P4K292_DICLA</name>
<evidence type="ECO:0000256" key="11">
    <source>
        <dbReference type="SAM" id="MobiDB-lite"/>
    </source>
</evidence>
<keyword evidence="9 10" id="KW-0472">Membrane</keyword>
<evidence type="ECO:0000313" key="13">
    <source>
        <dbReference type="Proteomes" id="UP000694389"/>
    </source>
</evidence>
<keyword evidence="3 10" id="KW-0813">Transport</keyword>
<keyword evidence="4 10" id="KW-0812">Transmembrane</keyword>
<protein>
    <recommendedName>
        <fullName evidence="10">Protein ARV</fullName>
    </recommendedName>
</protein>
<dbReference type="PANTHER" id="PTHR14467:SF0">
    <property type="entry name" value="PROTEIN ARV1"/>
    <property type="match status" value="1"/>
</dbReference>
<gene>
    <name evidence="12" type="primary">arv1</name>
</gene>
<dbReference type="GO" id="GO:0097036">
    <property type="term" value="P:regulation of plasma membrane sterol distribution"/>
    <property type="evidence" value="ECO:0007669"/>
    <property type="project" value="UniProtKB-UniRule"/>
</dbReference>
<dbReference type="GeneTree" id="ENSGT00390000002675"/>
<keyword evidence="6 10" id="KW-1133">Transmembrane helix</keyword>
<dbReference type="PANTHER" id="PTHR14467">
    <property type="entry name" value="ARV1"/>
    <property type="match status" value="1"/>
</dbReference>
<dbReference type="GO" id="GO:0006665">
    <property type="term" value="P:sphingolipid metabolic process"/>
    <property type="evidence" value="ECO:0007669"/>
    <property type="project" value="TreeGrafter"/>
</dbReference>
<evidence type="ECO:0000256" key="4">
    <source>
        <dbReference type="ARBA" id="ARBA00022692"/>
    </source>
</evidence>
<sequence length="296" mass="32961">MEKDELRCVECNEKASELHRDYSNGILKITICESCQKPVDKYIEYDPVIILIDAILCKTQAFRHILFNTSLNIHWKLCVFCLLCEAYLRWSALHGSERSSDPADIIRYTKEWEFYGMFGLAALELAAFCGGVLWFLWAVVGRLRGGTPELSLLLRALLLSCYGKVLLIPAVIWEHDYSPLCLGLIKLFVLTSNSQAIRGEPGQRRGWPACWPAGCRCCSCLGSGRPGSWSSSRTSSPCLSRSRRSSSASRSGSSAAGADPRYRPSLPPNRCSTYRSSLPVSAARVNARVFCFLTVL</sequence>
<keyword evidence="8 10" id="KW-0443">Lipid metabolism</keyword>
<evidence type="ECO:0000256" key="9">
    <source>
        <dbReference type="ARBA" id="ARBA00023136"/>
    </source>
</evidence>
<evidence type="ECO:0000256" key="3">
    <source>
        <dbReference type="ARBA" id="ARBA00022448"/>
    </source>
</evidence>
<evidence type="ECO:0000256" key="6">
    <source>
        <dbReference type="ARBA" id="ARBA00022989"/>
    </source>
</evidence>
<evidence type="ECO:0000256" key="8">
    <source>
        <dbReference type="ARBA" id="ARBA00023098"/>
    </source>
</evidence>
<comment type="subcellular location">
    <subcellularLocation>
        <location evidence="1 10">Endoplasmic reticulum membrane</location>
        <topology evidence="1 10">Multi-pass membrane protein</topology>
    </subcellularLocation>
</comment>
<dbReference type="GO" id="GO:0032541">
    <property type="term" value="C:cortical endoplasmic reticulum"/>
    <property type="evidence" value="ECO:0007669"/>
    <property type="project" value="TreeGrafter"/>
</dbReference>
<dbReference type="Ensembl" id="ENSDLAT00005067312.1">
    <property type="protein sequence ID" value="ENSDLAP00005064788.1"/>
    <property type="gene ID" value="ENSDLAG00005027390.1"/>
</dbReference>
<evidence type="ECO:0000313" key="12">
    <source>
        <dbReference type="Ensembl" id="ENSDLAP00005064788.1"/>
    </source>
</evidence>
<reference evidence="12" key="2">
    <citation type="submission" date="2025-09" db="UniProtKB">
        <authorList>
            <consortium name="Ensembl"/>
        </authorList>
    </citation>
    <scope>IDENTIFICATION</scope>
</reference>
<comment type="caution">
    <text evidence="10">Lacks conserved residue(s) required for the propagation of feature annotation.</text>
</comment>
<evidence type="ECO:0000256" key="1">
    <source>
        <dbReference type="ARBA" id="ARBA00004477"/>
    </source>
</evidence>
<dbReference type="Pfam" id="PF04161">
    <property type="entry name" value="Arv1"/>
    <property type="match status" value="1"/>
</dbReference>
<feature type="transmembrane region" description="Helical" evidence="10">
    <location>
        <begin position="152"/>
        <end position="173"/>
    </location>
</feature>
<feature type="transmembrane region" description="Helical" evidence="10">
    <location>
        <begin position="112"/>
        <end position="140"/>
    </location>
</feature>
<comment type="similarity">
    <text evidence="2 10">Belongs to the ARV1 family.</text>
</comment>
<dbReference type="GO" id="GO:0005789">
    <property type="term" value="C:endoplasmic reticulum membrane"/>
    <property type="evidence" value="ECO:0007669"/>
    <property type="project" value="UniProtKB-SubCell"/>
</dbReference>
<evidence type="ECO:0000256" key="5">
    <source>
        <dbReference type="ARBA" id="ARBA00022824"/>
    </source>
</evidence>
<evidence type="ECO:0000256" key="7">
    <source>
        <dbReference type="ARBA" id="ARBA00023055"/>
    </source>
</evidence>
<dbReference type="InterPro" id="IPR007290">
    <property type="entry name" value="Arv1"/>
</dbReference>
<comment type="function">
    <text evidence="10">Mediator of sterol homeostasis involved in sterol uptake, trafficking and distribution into membranes.</text>
</comment>
<evidence type="ECO:0000256" key="10">
    <source>
        <dbReference type="RuleBase" id="RU368065"/>
    </source>
</evidence>
<dbReference type="GO" id="GO:0032366">
    <property type="term" value="P:intracellular sterol transport"/>
    <property type="evidence" value="ECO:0007669"/>
    <property type="project" value="UniProtKB-UniRule"/>
</dbReference>
<dbReference type="AlphaFoldDB" id="A0A8P4K292"/>
<keyword evidence="5 10" id="KW-0256">Endoplasmic reticulum</keyword>
<reference evidence="12" key="1">
    <citation type="submission" date="2025-08" db="UniProtKB">
        <authorList>
            <consortium name="Ensembl"/>
        </authorList>
    </citation>
    <scope>IDENTIFICATION</scope>
</reference>
<keyword evidence="7 10" id="KW-0445">Lipid transport</keyword>
<organism evidence="12 13">
    <name type="scientific">Dicentrarchus labrax</name>
    <name type="common">European seabass</name>
    <name type="synonym">Morone labrax</name>
    <dbReference type="NCBI Taxonomy" id="13489"/>
    <lineage>
        <taxon>Eukaryota</taxon>
        <taxon>Metazoa</taxon>
        <taxon>Chordata</taxon>
        <taxon>Craniata</taxon>
        <taxon>Vertebrata</taxon>
        <taxon>Euteleostomi</taxon>
        <taxon>Actinopterygii</taxon>
        <taxon>Neopterygii</taxon>
        <taxon>Teleostei</taxon>
        <taxon>Neoteleostei</taxon>
        <taxon>Acanthomorphata</taxon>
        <taxon>Eupercaria</taxon>
        <taxon>Moronidae</taxon>
        <taxon>Dicentrarchus</taxon>
    </lineage>
</organism>
<dbReference type="GO" id="GO:0005794">
    <property type="term" value="C:Golgi apparatus"/>
    <property type="evidence" value="ECO:0007669"/>
    <property type="project" value="TreeGrafter"/>
</dbReference>
<keyword evidence="13" id="KW-1185">Reference proteome</keyword>
<proteinExistence type="inferred from homology"/>
<feature type="region of interest" description="Disordered" evidence="11">
    <location>
        <begin position="223"/>
        <end position="268"/>
    </location>
</feature>